<comment type="caution">
    <text evidence="3">The sequence shown here is derived from an EMBL/GenBank/DDBJ whole genome shotgun (WGS) entry which is preliminary data.</text>
</comment>
<dbReference type="InterPro" id="IPR000326">
    <property type="entry name" value="PAP2/HPO"/>
</dbReference>
<evidence type="ECO:0000313" key="4">
    <source>
        <dbReference type="Proteomes" id="UP000310353"/>
    </source>
</evidence>
<dbReference type="PANTHER" id="PTHR14969:SF13">
    <property type="entry name" value="AT30094P"/>
    <property type="match status" value="1"/>
</dbReference>
<gene>
    <name evidence="3" type="ORF">CQA76_07325</name>
</gene>
<dbReference type="CDD" id="cd03394">
    <property type="entry name" value="PAP2_like_5"/>
    <property type="match status" value="1"/>
</dbReference>
<evidence type="ECO:0000259" key="2">
    <source>
        <dbReference type="SMART" id="SM00014"/>
    </source>
</evidence>
<feature type="chain" id="PRO_5020735071" evidence="1">
    <location>
        <begin position="19"/>
        <end position="177"/>
    </location>
</feature>
<dbReference type="Proteomes" id="UP000310353">
    <property type="component" value="Unassembled WGS sequence"/>
</dbReference>
<dbReference type="Gene3D" id="1.20.144.10">
    <property type="entry name" value="Phosphatidic acid phosphatase type 2/haloperoxidase"/>
    <property type="match status" value="1"/>
</dbReference>
<dbReference type="PANTHER" id="PTHR14969">
    <property type="entry name" value="SPHINGOSINE-1-PHOSPHATE PHOSPHOHYDROLASE"/>
    <property type="match status" value="1"/>
</dbReference>
<keyword evidence="4" id="KW-1185">Reference proteome</keyword>
<dbReference type="SMART" id="SM00014">
    <property type="entry name" value="acidPPc"/>
    <property type="match status" value="1"/>
</dbReference>
<name>A0A4U7BGQ0_9BACT</name>
<dbReference type="InterPro" id="IPR036938">
    <property type="entry name" value="PAP2/HPO_sf"/>
</dbReference>
<sequence>MKLIQAFLLLIFISNLNANIFDDKKQAKNAGDITQIVVPIYAFGLLFYNDDFKNGILPYTLSFAATQGSVEILKRVVKEERPDKSDNLSFPSGHSAAAFFGATFIHKRYGVKQAIIPYMLATYTAYSRVKADKHYTRDVIAGAAVAGFWNFVLVDRVPNLILEPRTDGFFLRYAKTF</sequence>
<evidence type="ECO:0000313" key="3">
    <source>
        <dbReference type="EMBL" id="TKX30908.1"/>
    </source>
</evidence>
<dbReference type="EMBL" id="NXMA01000013">
    <property type="protein sequence ID" value="TKX30908.1"/>
    <property type="molecule type" value="Genomic_DNA"/>
</dbReference>
<accession>A0A4U7BGQ0</accession>
<dbReference type="Pfam" id="PF01569">
    <property type="entry name" value="PAP2"/>
    <property type="match status" value="1"/>
</dbReference>
<dbReference type="SUPFAM" id="SSF48317">
    <property type="entry name" value="Acid phosphatase/Vanadium-dependent haloperoxidase"/>
    <property type="match status" value="1"/>
</dbReference>
<keyword evidence="1" id="KW-0732">Signal</keyword>
<reference evidence="3 4" key="1">
    <citation type="submission" date="2018-05" db="EMBL/GenBank/DDBJ databases">
        <title>Novel Campyloabacter and Helicobacter Species and Strains.</title>
        <authorList>
            <person name="Mannion A.J."/>
            <person name="Shen Z."/>
            <person name="Fox J.G."/>
        </authorList>
    </citation>
    <scope>NUCLEOTIDE SEQUENCE [LARGE SCALE GENOMIC DNA]</scope>
    <source>
        <strain evidence="4">MIT17-670</strain>
    </source>
</reference>
<evidence type="ECO:0000256" key="1">
    <source>
        <dbReference type="SAM" id="SignalP"/>
    </source>
</evidence>
<protein>
    <submittedName>
        <fullName evidence="3">PAP2 family protein</fullName>
    </submittedName>
</protein>
<dbReference type="OrthoDB" id="9780507at2"/>
<feature type="signal peptide" evidence="1">
    <location>
        <begin position="1"/>
        <end position="18"/>
    </location>
</feature>
<proteinExistence type="predicted"/>
<dbReference type="RefSeq" id="WP_137622753.1">
    <property type="nucleotide sequence ID" value="NZ_NXMA01000013.1"/>
</dbReference>
<organism evidence="3 4">
    <name type="scientific">Campylobacter aviculae</name>
    <dbReference type="NCBI Taxonomy" id="2510190"/>
    <lineage>
        <taxon>Bacteria</taxon>
        <taxon>Pseudomonadati</taxon>
        <taxon>Campylobacterota</taxon>
        <taxon>Epsilonproteobacteria</taxon>
        <taxon>Campylobacterales</taxon>
        <taxon>Campylobacteraceae</taxon>
        <taxon>Campylobacter</taxon>
    </lineage>
</organism>
<feature type="domain" description="Phosphatidic acid phosphatase type 2/haloperoxidase" evidence="2">
    <location>
        <begin position="54"/>
        <end position="154"/>
    </location>
</feature>
<dbReference type="AlphaFoldDB" id="A0A4U7BGQ0"/>